<dbReference type="PANTHER" id="PTHR46135:SF3">
    <property type="entry name" value="NME_NM23 FAMILY MEMBER 8"/>
    <property type="match status" value="1"/>
</dbReference>
<dbReference type="InterPro" id="IPR031827">
    <property type="entry name" value="DUF4746"/>
</dbReference>
<feature type="domain" description="DUF4746" evidence="2">
    <location>
        <begin position="273"/>
        <end position="551"/>
    </location>
</feature>
<dbReference type="PANTHER" id="PTHR46135">
    <property type="entry name" value="NME/NM23 FAMILY MEMBER 8"/>
    <property type="match status" value="1"/>
</dbReference>
<keyword evidence="3" id="KW-1185">Reference proteome</keyword>
<evidence type="ECO:0000256" key="1">
    <source>
        <dbReference type="SAM" id="MobiDB-lite"/>
    </source>
</evidence>
<accession>A0ABM3C530</accession>
<evidence type="ECO:0000259" key="2">
    <source>
        <dbReference type="Pfam" id="PF15928"/>
    </source>
</evidence>
<gene>
    <name evidence="4" type="primary">LOC108083372</name>
</gene>
<dbReference type="RefSeq" id="XP_041630883.1">
    <property type="nucleotide sequence ID" value="XM_041774949.2"/>
</dbReference>
<sequence length="652" mass="72207">MAKKGGVQQLQADLASDEEFEKFLQRSGLLGTFKGDGTGAKITNPVATVSARYILGVVRPLPGHGGQPAEDQAGAGRRQPAAGHRKSLGIELGKSNHTHPHSYIQCKAGSISYLERFNKKSEPTWMFVTNGKAINIMFGTDVPKLVAMITRMLQSTMAKESHVSYEITELQPIELQQLEVRNRALRVAEEIELAESRRKRVEYLRSVTDCIMSNLPDIGITVFGPQVNRDMFKKLSEPADPLKIQCKDRKVFSISPADFATVNFAAENPLAPDVIEQLYDKELLMCFWKVEEVLGSPPTVLRQYAHELTKETIKPPDEFNEEEIIVPPMIVPLEVTVDILEPEINVDVEAEAEEVEEEQGGKQVDEIANDEDVEAAEADPSPAEPLPVAQPEEKQRRTKTIRIPPIWVPSDQRTHAALIYTYFRAQTSTFLPPDPVPEPPHIVMTFDAYKKKDLGVLLETCREDIPLYGFFTSDNPQTAVFIANSVEKYNAKPYVPTDKIVLKVNKVRSPTIPTLMAYGPSYVSTNSVVGHKEASQFFPANYKSAMQEEAELHAVKTEKPKKRKKVSHRTHVEHQFVLFVYIWIFPLQNKKGGDAEDNGKAEAGLADAQQEADDAAKTSPEEGASTTSSGEDSCESRPATADGTNPEGAVGS</sequence>
<reference evidence="4" key="1">
    <citation type="submission" date="2025-08" db="UniProtKB">
        <authorList>
            <consortium name="RefSeq"/>
        </authorList>
    </citation>
    <scope>IDENTIFICATION</scope>
    <source>
        <strain evidence="4">14028-0561.14</strain>
        <tissue evidence="4">Whole fly</tissue>
    </source>
</reference>
<evidence type="ECO:0000313" key="3">
    <source>
        <dbReference type="Proteomes" id="UP001652661"/>
    </source>
</evidence>
<protein>
    <submittedName>
        <fullName evidence="4">Uncharacterized protein isoform X1</fullName>
    </submittedName>
</protein>
<feature type="region of interest" description="Disordered" evidence="1">
    <location>
        <begin position="64"/>
        <end position="85"/>
    </location>
</feature>
<feature type="compositionally biased region" description="Low complexity" evidence="1">
    <location>
        <begin position="72"/>
        <end position="82"/>
    </location>
</feature>
<name>A0ABM3C530_DROKI</name>
<dbReference type="GeneID" id="108083372"/>
<evidence type="ECO:0000313" key="4">
    <source>
        <dbReference type="RefSeq" id="XP_041630883.1"/>
    </source>
</evidence>
<dbReference type="Proteomes" id="UP001652661">
    <property type="component" value="Chromosome X"/>
</dbReference>
<feature type="region of interest" description="Disordered" evidence="1">
    <location>
        <begin position="372"/>
        <end position="397"/>
    </location>
</feature>
<organism evidence="3 4">
    <name type="scientific">Drosophila kikkawai</name>
    <name type="common">Fruit fly</name>
    <dbReference type="NCBI Taxonomy" id="30033"/>
    <lineage>
        <taxon>Eukaryota</taxon>
        <taxon>Metazoa</taxon>
        <taxon>Ecdysozoa</taxon>
        <taxon>Arthropoda</taxon>
        <taxon>Hexapoda</taxon>
        <taxon>Insecta</taxon>
        <taxon>Pterygota</taxon>
        <taxon>Neoptera</taxon>
        <taxon>Endopterygota</taxon>
        <taxon>Diptera</taxon>
        <taxon>Brachycera</taxon>
        <taxon>Muscomorpha</taxon>
        <taxon>Ephydroidea</taxon>
        <taxon>Drosophilidae</taxon>
        <taxon>Drosophila</taxon>
        <taxon>Sophophora</taxon>
    </lineage>
</organism>
<proteinExistence type="predicted"/>
<dbReference type="InterPro" id="IPR051766">
    <property type="entry name" value="TXND_domain-containing"/>
</dbReference>
<feature type="region of interest" description="Disordered" evidence="1">
    <location>
        <begin position="595"/>
        <end position="652"/>
    </location>
</feature>
<dbReference type="Pfam" id="PF15928">
    <property type="entry name" value="DUF4746"/>
    <property type="match status" value="1"/>
</dbReference>